<reference evidence="2" key="1">
    <citation type="journal article" date="2019" name="Science">
        <title>Mutation of a bHLH transcription factor allowed almond domestication.</title>
        <authorList>
            <person name="Sanchez-Perez R."/>
            <person name="Pavan S."/>
            <person name="Mazzeo R."/>
            <person name="Moldovan C."/>
            <person name="Aiese Cigliano R."/>
            <person name="Del Cueto J."/>
            <person name="Ricciardi F."/>
            <person name="Lotti C."/>
            <person name="Ricciardi L."/>
            <person name="Dicenta F."/>
            <person name="Lopez-Marques R.L."/>
            <person name="Lindberg Moller B."/>
        </authorList>
    </citation>
    <scope>NUCLEOTIDE SEQUENCE</scope>
</reference>
<dbReference type="EMBL" id="AP019298">
    <property type="protein sequence ID" value="BBG97873.1"/>
    <property type="molecule type" value="Genomic_DNA"/>
</dbReference>
<sequence length="188" mass="21331">QEIKDPLSLPHLEIRKFKGAPRSTKIFASGSLLSPRASNRIQMKSATKVSLNPLVAYEHKRDAYGFAVRPQHVQRYREYATIYKEEEEERSERWKSFLELQAESAQLPAVGLSKEQDNKALLSEASEHEPDSNSEKGVDGDDLSDQKAGSDSLTKNDNEKEELEAKDTKTHGFKYGMKLDHLFTPLRP</sequence>
<feature type="region of interest" description="Disordered" evidence="1">
    <location>
        <begin position="107"/>
        <end position="171"/>
    </location>
</feature>
<feature type="non-terminal residue" evidence="2">
    <location>
        <position position="1"/>
    </location>
</feature>
<proteinExistence type="predicted"/>
<protein>
    <submittedName>
        <fullName evidence="2">Ypt/Rab-GAP domain of gyp1p superfamily protein</fullName>
    </submittedName>
</protein>
<evidence type="ECO:0000313" key="2">
    <source>
        <dbReference type="EMBL" id="BBG97873.1"/>
    </source>
</evidence>
<accession>A0A4Y1R1F2</accession>
<name>A0A4Y1R1F2_PRUDU</name>
<evidence type="ECO:0000256" key="1">
    <source>
        <dbReference type="SAM" id="MobiDB-lite"/>
    </source>
</evidence>
<dbReference type="AlphaFoldDB" id="A0A4Y1R1F2"/>
<feature type="compositionally biased region" description="Basic and acidic residues" evidence="1">
    <location>
        <begin position="154"/>
        <end position="170"/>
    </location>
</feature>
<gene>
    <name evidence="2" type="ORF">Prudu_007128</name>
</gene>
<organism evidence="2">
    <name type="scientific">Prunus dulcis</name>
    <name type="common">Almond</name>
    <name type="synonym">Amygdalus dulcis</name>
    <dbReference type="NCBI Taxonomy" id="3755"/>
    <lineage>
        <taxon>Eukaryota</taxon>
        <taxon>Viridiplantae</taxon>
        <taxon>Streptophyta</taxon>
        <taxon>Embryophyta</taxon>
        <taxon>Tracheophyta</taxon>
        <taxon>Spermatophyta</taxon>
        <taxon>Magnoliopsida</taxon>
        <taxon>eudicotyledons</taxon>
        <taxon>Gunneridae</taxon>
        <taxon>Pentapetalae</taxon>
        <taxon>rosids</taxon>
        <taxon>fabids</taxon>
        <taxon>Rosales</taxon>
        <taxon>Rosaceae</taxon>
        <taxon>Amygdaloideae</taxon>
        <taxon>Amygdaleae</taxon>
        <taxon>Prunus</taxon>
    </lineage>
</organism>
<feature type="compositionally biased region" description="Basic and acidic residues" evidence="1">
    <location>
        <begin position="125"/>
        <end position="139"/>
    </location>
</feature>